<feature type="region of interest" description="Disordered" evidence="1">
    <location>
        <begin position="1"/>
        <end position="62"/>
    </location>
</feature>
<evidence type="ECO:0000256" key="1">
    <source>
        <dbReference type="SAM" id="MobiDB-lite"/>
    </source>
</evidence>
<dbReference type="AlphaFoldDB" id="A0A6A4FGY1"/>
<keyword evidence="3" id="KW-1185">Reference proteome</keyword>
<reference evidence="2 3" key="1">
    <citation type="submission" date="2018-08" db="EMBL/GenBank/DDBJ databases">
        <title>Genomic investigation of the strawberry pathogen Phytophthora fragariae indicates pathogenicity is determined by transcriptional variation in three key races.</title>
        <authorList>
            <person name="Adams T.M."/>
            <person name="Armitage A.D."/>
            <person name="Sobczyk M.K."/>
            <person name="Bates H.J."/>
            <person name="Dunwell J.M."/>
            <person name="Nellist C.F."/>
            <person name="Harrison R.J."/>
        </authorList>
    </citation>
    <scope>NUCLEOTIDE SEQUENCE [LARGE SCALE GENOMIC DNA]</scope>
    <source>
        <strain evidence="2 3">SCRP333</strain>
    </source>
</reference>
<gene>
    <name evidence="2" type="ORF">PR003_g6374</name>
</gene>
<proteinExistence type="predicted"/>
<evidence type="ECO:0000313" key="2">
    <source>
        <dbReference type="EMBL" id="KAE9348509.1"/>
    </source>
</evidence>
<dbReference type="Proteomes" id="UP000434957">
    <property type="component" value="Unassembled WGS sequence"/>
</dbReference>
<organism evidence="2 3">
    <name type="scientific">Phytophthora rubi</name>
    <dbReference type="NCBI Taxonomy" id="129364"/>
    <lineage>
        <taxon>Eukaryota</taxon>
        <taxon>Sar</taxon>
        <taxon>Stramenopiles</taxon>
        <taxon>Oomycota</taxon>
        <taxon>Peronosporomycetes</taxon>
        <taxon>Peronosporales</taxon>
        <taxon>Peronosporaceae</taxon>
        <taxon>Phytophthora</taxon>
    </lineage>
</organism>
<dbReference type="EMBL" id="QXFT01000283">
    <property type="protein sequence ID" value="KAE9348509.1"/>
    <property type="molecule type" value="Genomic_DNA"/>
</dbReference>
<evidence type="ECO:0000313" key="3">
    <source>
        <dbReference type="Proteomes" id="UP000434957"/>
    </source>
</evidence>
<name>A0A6A4FGY1_9STRA</name>
<accession>A0A6A4FGY1</accession>
<protein>
    <submittedName>
        <fullName evidence="2">Uncharacterized protein</fullName>
    </submittedName>
</protein>
<sequence>MRIPPRLTMGAASDAHAGERPSATRAGHATEACSPRPTFLTLAHNTGQTSGGPRSTSPTCGHSSATTVIRVAAYSNKAPVSPIASPERPELTTAATSSSRSALVPWSTERHPSALRPAHSAEDLRALTDSGARRAHLWESIRWTPITSAFRRAGVELPRQQQGKVCSRTTNSFQLNKTLQAAMSEYICRVRPSLKDFTELIRGQTPGDYRPNKALLPSALTQQCRGYPQLDDLLTIASDGVRVRLRKPIPRQTRFPRNHPSASARLNVLRKNIRKAQDLLRCLVVDADIIRIWSEIVISPFGVVGKGDGDPQVTGRTIHDLSIPEDGSVNHCTDPASVPKASLEHCSRIAWEIVRCKQETPECEIKVT</sequence>
<comment type="caution">
    <text evidence="2">The sequence shown here is derived from an EMBL/GenBank/DDBJ whole genome shotgun (WGS) entry which is preliminary data.</text>
</comment>
<feature type="compositionally biased region" description="Polar residues" evidence="1">
    <location>
        <begin position="43"/>
        <end position="62"/>
    </location>
</feature>